<dbReference type="InterPro" id="IPR006015">
    <property type="entry name" value="Universal_stress_UspA"/>
</dbReference>
<reference evidence="3" key="1">
    <citation type="journal article" date="2012" name="PLoS ONE">
        <title>Gene sets for utilization of primary and secondary nutrition supplies in the distal gut of endangered iberian lynx.</title>
        <authorList>
            <person name="Alcaide M."/>
            <person name="Messina E."/>
            <person name="Richter M."/>
            <person name="Bargiela R."/>
            <person name="Peplies J."/>
            <person name="Huws S.A."/>
            <person name="Newbold C.J."/>
            <person name="Golyshin P.N."/>
            <person name="Simon M.A."/>
            <person name="Lopez G."/>
            <person name="Yakimov M.M."/>
            <person name="Ferrer M."/>
        </authorList>
    </citation>
    <scope>NUCLEOTIDE SEQUENCE</scope>
</reference>
<dbReference type="EMBL" id="AMCI01002916">
    <property type="protein sequence ID" value="EJX01542.1"/>
    <property type="molecule type" value="Genomic_DNA"/>
</dbReference>
<comment type="caution">
    <text evidence="3">The sequence shown here is derived from an EMBL/GenBank/DDBJ whole genome shotgun (WGS) entry which is preliminary data.</text>
</comment>
<sequence>MRILLPVDGSVYSKTAIHFVASRQAVFGSGMNVELLNVQHLVPKALIDLLSLTAVNAYSEAEAQKVFDALDDTIKASGLVAKTQALTGNIGDTIVEEANKTHTDLVVMGTHGRSGLSSLLLGSVSIRVLSKIGCPLLLVRENSPVIQNHLRVGLCVDDPAHAIAGARLIAEHIGFFGKTPEI</sequence>
<dbReference type="Gene3D" id="3.40.50.12370">
    <property type="match status" value="1"/>
</dbReference>
<dbReference type="Pfam" id="PF00582">
    <property type="entry name" value="Usp"/>
    <property type="match status" value="1"/>
</dbReference>
<accession>J9G2Y8</accession>
<dbReference type="PRINTS" id="PR01438">
    <property type="entry name" value="UNVRSLSTRESS"/>
</dbReference>
<organism evidence="3">
    <name type="scientific">gut metagenome</name>
    <dbReference type="NCBI Taxonomy" id="749906"/>
    <lineage>
        <taxon>unclassified sequences</taxon>
        <taxon>metagenomes</taxon>
        <taxon>organismal metagenomes</taxon>
    </lineage>
</organism>
<gene>
    <name evidence="3" type="ORF">EVA_10352</name>
</gene>
<dbReference type="AlphaFoldDB" id="J9G2Y8"/>
<evidence type="ECO:0000313" key="3">
    <source>
        <dbReference type="EMBL" id="EJX01542.1"/>
    </source>
</evidence>
<dbReference type="PANTHER" id="PTHR46268:SF6">
    <property type="entry name" value="UNIVERSAL STRESS PROTEIN UP12"/>
    <property type="match status" value="1"/>
</dbReference>
<evidence type="ECO:0000256" key="1">
    <source>
        <dbReference type="ARBA" id="ARBA00008791"/>
    </source>
</evidence>
<comment type="similarity">
    <text evidence="1">Belongs to the universal stress protein A family.</text>
</comment>
<dbReference type="InterPro" id="IPR006016">
    <property type="entry name" value="UspA"/>
</dbReference>
<feature type="domain" description="UspA" evidence="2">
    <location>
        <begin position="2"/>
        <end position="140"/>
    </location>
</feature>
<name>J9G2Y8_9ZZZZ</name>
<dbReference type="PANTHER" id="PTHR46268">
    <property type="entry name" value="STRESS RESPONSE PROTEIN NHAX"/>
    <property type="match status" value="1"/>
</dbReference>
<proteinExistence type="inferred from homology"/>
<dbReference type="CDD" id="cd00293">
    <property type="entry name" value="USP-like"/>
    <property type="match status" value="1"/>
</dbReference>
<evidence type="ECO:0000259" key="2">
    <source>
        <dbReference type="Pfam" id="PF00582"/>
    </source>
</evidence>
<protein>
    <submittedName>
        <fullName evidence="3">Protein containing UspA domain protein</fullName>
    </submittedName>
</protein>
<dbReference type="SUPFAM" id="SSF52402">
    <property type="entry name" value="Adenine nucleotide alpha hydrolases-like"/>
    <property type="match status" value="1"/>
</dbReference>
<feature type="non-terminal residue" evidence="3">
    <location>
        <position position="182"/>
    </location>
</feature>